<dbReference type="PANTHER" id="PTHR35004:SF7">
    <property type="entry name" value="INTEGRASE PROTEIN"/>
    <property type="match status" value="1"/>
</dbReference>
<dbReference type="Gene3D" id="3.30.420.10">
    <property type="entry name" value="Ribonuclease H-like superfamily/Ribonuclease H"/>
    <property type="match status" value="1"/>
</dbReference>
<evidence type="ECO:0000313" key="5">
    <source>
        <dbReference type="Proteomes" id="UP000295758"/>
    </source>
</evidence>
<organism evidence="3 6">
    <name type="scientific">Halanaerobium congolense</name>
    <dbReference type="NCBI Taxonomy" id="54121"/>
    <lineage>
        <taxon>Bacteria</taxon>
        <taxon>Bacillati</taxon>
        <taxon>Bacillota</taxon>
        <taxon>Clostridia</taxon>
        <taxon>Halanaerobiales</taxon>
        <taxon>Halanaerobiaceae</taxon>
        <taxon>Halanaerobium</taxon>
    </lineage>
</organism>
<evidence type="ECO:0000313" key="3">
    <source>
        <dbReference type="EMBL" id="SDD21630.1"/>
    </source>
</evidence>
<sequence>MIKLNEKANILIKHFVEGQSIRKISRESEFSRNTIRKYIRDHEEKLQDLDKAKSRDEILALIESLVETPEYDSSNRNKYKMNEAIKKDIAYCIKENKKRRATGMRKLQRKKIDIHEYLLGKGHDISYSTVCNYIRNTYENAAKEAYIKQLYHEGESLQFDYGEANLEIAGKNKTLNMALFTTGFGFHHYGKFYANKKMTSFLDAHVKAFENFNGVYHEVVYDNLKQAVKRFVGPSEKEATEDLVKLSLYYGFKYRFCNAYRGNEKGKVEKGVEFVRRRIFSQKTSFESIEEANEYLAAGLKRLNAMEKAELDNKSPYELWQQEIPYLLPLKPSYEACRERECRVNKYSFVTFEQNKYSVPDHLVGRFVNSRIYSDYIKIYYNDELVAKHQRIYEVHKCSIEIEHYLLTLKRKPGALKNSLAFHQMAPDLKEIYELYYDNYTRKTKEFIELLELVSEKGLAEIKDAIDTLSKNKKSMVTTANIKVLVQKENTPDVTISSEINENSLELLKKWDTMFSLQNHQEVIQ</sequence>
<dbReference type="GO" id="GO:0015074">
    <property type="term" value="P:DNA integration"/>
    <property type="evidence" value="ECO:0007669"/>
    <property type="project" value="InterPro"/>
</dbReference>
<evidence type="ECO:0000259" key="2">
    <source>
        <dbReference type="PROSITE" id="PS50994"/>
    </source>
</evidence>
<protein>
    <submittedName>
        <fullName evidence="3">Transposase</fullName>
    </submittedName>
</protein>
<dbReference type="AlphaFoldDB" id="A0A1G6SXC0"/>
<dbReference type="PANTHER" id="PTHR35004">
    <property type="entry name" value="TRANSPOSASE RV3428C-RELATED"/>
    <property type="match status" value="1"/>
</dbReference>
<gene>
    <name evidence="4" type="ORF">BY453_1338</name>
    <name evidence="3" type="ORF">SAMN04488597_13413</name>
</gene>
<comment type="similarity">
    <text evidence="1">Belongs to the transposase IS21/IS408/IS1162 family.</text>
</comment>
<dbReference type="PROSITE" id="PS50994">
    <property type="entry name" value="INTEGRASE"/>
    <property type="match status" value="1"/>
</dbReference>
<evidence type="ECO:0000313" key="4">
    <source>
        <dbReference type="EMBL" id="TDS26644.1"/>
    </source>
</evidence>
<dbReference type="InterPro" id="IPR036397">
    <property type="entry name" value="RNaseH_sf"/>
</dbReference>
<dbReference type="InterPro" id="IPR054353">
    <property type="entry name" value="IstA-like_C"/>
</dbReference>
<proteinExistence type="inferred from homology"/>
<feature type="domain" description="Integrase catalytic" evidence="2">
    <location>
        <begin position="148"/>
        <end position="324"/>
    </location>
</feature>
<dbReference type="Proteomes" id="UP000324896">
    <property type="component" value="Unassembled WGS sequence"/>
</dbReference>
<dbReference type="EMBL" id="FMYT01000034">
    <property type="protein sequence ID" value="SDD21630.1"/>
    <property type="molecule type" value="Genomic_DNA"/>
</dbReference>
<dbReference type="RefSeq" id="WP_089723376.1">
    <property type="nucleotide sequence ID" value="NZ_FMYT01000034.1"/>
</dbReference>
<dbReference type="Pfam" id="PF22483">
    <property type="entry name" value="Mu-transpos_C_2"/>
    <property type="match status" value="1"/>
</dbReference>
<dbReference type="GO" id="GO:0003676">
    <property type="term" value="F:nucleic acid binding"/>
    <property type="evidence" value="ECO:0007669"/>
    <property type="project" value="InterPro"/>
</dbReference>
<reference evidence="4 5" key="2">
    <citation type="submission" date="2019-03" db="EMBL/GenBank/DDBJ databases">
        <title>Deep subsurface shale carbon reservoir microbial communities from Ohio and West Virginia, USA.</title>
        <authorList>
            <person name="Wrighton K."/>
        </authorList>
    </citation>
    <scope>NUCLEOTIDE SEQUENCE [LARGE SCALE GENOMIC DNA]</scope>
    <source>
        <strain evidence="4 5">UTICA-S4D12</strain>
    </source>
</reference>
<evidence type="ECO:0000313" key="6">
    <source>
        <dbReference type="Proteomes" id="UP000324896"/>
    </source>
</evidence>
<dbReference type="NCBIfam" id="NF033546">
    <property type="entry name" value="transpos_IS21"/>
    <property type="match status" value="1"/>
</dbReference>
<reference evidence="3 6" key="1">
    <citation type="submission" date="2016-10" db="EMBL/GenBank/DDBJ databases">
        <authorList>
            <person name="Varghese N."/>
            <person name="Submissions S."/>
        </authorList>
    </citation>
    <scope>NUCLEOTIDE SEQUENCE [LARGE SCALE GENOMIC DNA]</scope>
    <source>
        <strain evidence="3 6">WG10</strain>
    </source>
</reference>
<dbReference type="EMBL" id="SOAA01000033">
    <property type="protein sequence ID" value="TDS26644.1"/>
    <property type="molecule type" value="Genomic_DNA"/>
</dbReference>
<name>A0A1G6SXC0_9FIRM</name>
<accession>A0A1G6SXC0</accession>
<dbReference type="InterPro" id="IPR001584">
    <property type="entry name" value="Integrase_cat-core"/>
</dbReference>
<dbReference type="Proteomes" id="UP000295758">
    <property type="component" value="Unassembled WGS sequence"/>
</dbReference>
<evidence type="ECO:0000256" key="1">
    <source>
        <dbReference type="ARBA" id="ARBA00009277"/>
    </source>
</evidence>